<reference evidence="5" key="1">
    <citation type="submission" date="2020-10" db="EMBL/GenBank/DDBJ databases">
        <authorList>
            <person name="Gilroy R."/>
        </authorList>
    </citation>
    <scope>NUCLEOTIDE SEQUENCE</scope>
    <source>
        <strain evidence="5">ChiSxjej1B13-7041</strain>
    </source>
</reference>
<dbReference type="PIRSF" id="PIRSF019455">
    <property type="entry name" value="CopR_AtkY"/>
    <property type="match status" value="1"/>
</dbReference>
<dbReference type="GO" id="GO:0045892">
    <property type="term" value="P:negative regulation of DNA-templated transcription"/>
    <property type="evidence" value="ECO:0007669"/>
    <property type="project" value="InterPro"/>
</dbReference>
<sequence>MPNKYGLSETELEIMEVIWSYARPVYFNELLDDFQKQGKTWKKQTLHTYLTRLTQKGALSFDKQGRKNIYQAVGTKEDFISRWTNHLVDTSFDHSRSKFMAALLGDRESLSQEELDELRKFLNE</sequence>
<dbReference type="Proteomes" id="UP000886841">
    <property type="component" value="Unassembled WGS sequence"/>
</dbReference>
<gene>
    <name evidence="5" type="ORF">IAB98_10290</name>
</gene>
<dbReference type="Gene3D" id="1.10.4040.10">
    <property type="entry name" value="Penicillinase repressor domain"/>
    <property type="match status" value="1"/>
</dbReference>
<protein>
    <submittedName>
        <fullName evidence="5">BlaI/MecI/CopY family transcriptional regulator</fullName>
    </submittedName>
</protein>
<dbReference type="EMBL" id="DVHU01000091">
    <property type="protein sequence ID" value="HIR93793.1"/>
    <property type="molecule type" value="Genomic_DNA"/>
</dbReference>
<keyword evidence="4" id="KW-0804">Transcription</keyword>
<evidence type="ECO:0000256" key="1">
    <source>
        <dbReference type="ARBA" id="ARBA00011046"/>
    </source>
</evidence>
<keyword evidence="3" id="KW-0238">DNA-binding</keyword>
<proteinExistence type="inferred from homology"/>
<comment type="caution">
    <text evidence="5">The sequence shown here is derived from an EMBL/GenBank/DDBJ whole genome shotgun (WGS) entry which is preliminary data.</text>
</comment>
<evidence type="ECO:0000256" key="2">
    <source>
        <dbReference type="ARBA" id="ARBA00023015"/>
    </source>
</evidence>
<dbReference type="InterPro" id="IPR036388">
    <property type="entry name" value="WH-like_DNA-bd_sf"/>
</dbReference>
<dbReference type="AlphaFoldDB" id="A0A9D1JGA7"/>
<evidence type="ECO:0000313" key="5">
    <source>
        <dbReference type="EMBL" id="HIR93793.1"/>
    </source>
</evidence>
<keyword evidence="2" id="KW-0805">Transcription regulation</keyword>
<organism evidence="5 6">
    <name type="scientific">Candidatus Egerieimonas intestinavium</name>
    <dbReference type="NCBI Taxonomy" id="2840777"/>
    <lineage>
        <taxon>Bacteria</taxon>
        <taxon>Bacillati</taxon>
        <taxon>Bacillota</taxon>
        <taxon>Clostridia</taxon>
        <taxon>Lachnospirales</taxon>
        <taxon>Lachnospiraceae</taxon>
        <taxon>Lachnospiraceae incertae sedis</taxon>
        <taxon>Candidatus Egerieimonas</taxon>
    </lineage>
</organism>
<dbReference type="Pfam" id="PF03965">
    <property type="entry name" value="Penicillinase_R"/>
    <property type="match status" value="1"/>
</dbReference>
<dbReference type="SUPFAM" id="SSF46785">
    <property type="entry name" value="Winged helix' DNA-binding domain"/>
    <property type="match status" value="1"/>
</dbReference>
<comment type="similarity">
    <text evidence="1">Belongs to the BlaI transcriptional regulatory family.</text>
</comment>
<dbReference type="InterPro" id="IPR036390">
    <property type="entry name" value="WH_DNA-bd_sf"/>
</dbReference>
<name>A0A9D1JGA7_9FIRM</name>
<evidence type="ECO:0000313" key="6">
    <source>
        <dbReference type="Proteomes" id="UP000886841"/>
    </source>
</evidence>
<accession>A0A9D1JGA7</accession>
<reference evidence="5" key="2">
    <citation type="journal article" date="2021" name="PeerJ">
        <title>Extensive microbial diversity within the chicken gut microbiome revealed by metagenomics and culture.</title>
        <authorList>
            <person name="Gilroy R."/>
            <person name="Ravi A."/>
            <person name="Getino M."/>
            <person name="Pursley I."/>
            <person name="Horton D.L."/>
            <person name="Alikhan N.F."/>
            <person name="Baker D."/>
            <person name="Gharbi K."/>
            <person name="Hall N."/>
            <person name="Watson M."/>
            <person name="Adriaenssens E.M."/>
            <person name="Foster-Nyarko E."/>
            <person name="Jarju S."/>
            <person name="Secka A."/>
            <person name="Antonio M."/>
            <person name="Oren A."/>
            <person name="Chaudhuri R.R."/>
            <person name="La Ragione R."/>
            <person name="Hildebrand F."/>
            <person name="Pallen M.J."/>
        </authorList>
    </citation>
    <scope>NUCLEOTIDE SEQUENCE</scope>
    <source>
        <strain evidence="5">ChiSxjej1B13-7041</strain>
    </source>
</reference>
<dbReference type="GO" id="GO:0003677">
    <property type="term" value="F:DNA binding"/>
    <property type="evidence" value="ECO:0007669"/>
    <property type="project" value="UniProtKB-KW"/>
</dbReference>
<dbReference type="Gene3D" id="1.10.10.10">
    <property type="entry name" value="Winged helix-like DNA-binding domain superfamily/Winged helix DNA-binding domain"/>
    <property type="match status" value="1"/>
</dbReference>
<evidence type="ECO:0000256" key="4">
    <source>
        <dbReference type="ARBA" id="ARBA00023163"/>
    </source>
</evidence>
<dbReference type="InterPro" id="IPR005650">
    <property type="entry name" value="BlaI_family"/>
</dbReference>
<evidence type="ECO:0000256" key="3">
    <source>
        <dbReference type="ARBA" id="ARBA00023125"/>
    </source>
</evidence>